<evidence type="ECO:0000313" key="1">
    <source>
        <dbReference type="EMBL" id="PON91539.1"/>
    </source>
</evidence>
<protein>
    <submittedName>
        <fullName evidence="1">Uncharacterized protein</fullName>
    </submittedName>
</protein>
<comment type="caution">
    <text evidence="1">The sequence shown here is derived from an EMBL/GenBank/DDBJ whole genome shotgun (WGS) entry which is preliminary data.</text>
</comment>
<sequence>MSSICSLSLQNQLNTGLGSKKGLGSGILDHVVSKEAGDWPGWLCPPREFSRLHQLHLLSQHLPRQLGNPKTTEINYCRCCCCRTGLLGMGRCQVSELHQLGEDPAVVLLHPLPQVVDSHSDHCHAILVEKVFQHFRVKLFPPTNTVRIQFAQKAVILNAYL</sequence>
<keyword evidence="2" id="KW-1185">Reference proteome</keyword>
<dbReference type="Proteomes" id="UP000237000">
    <property type="component" value="Unassembled WGS sequence"/>
</dbReference>
<dbReference type="EMBL" id="JXTC01000073">
    <property type="protein sequence ID" value="PON91539.1"/>
    <property type="molecule type" value="Genomic_DNA"/>
</dbReference>
<dbReference type="InParanoid" id="A0A2P5F190"/>
<dbReference type="OrthoDB" id="10410738at2759"/>
<evidence type="ECO:0000313" key="2">
    <source>
        <dbReference type="Proteomes" id="UP000237000"/>
    </source>
</evidence>
<name>A0A2P5F190_TREOI</name>
<organism evidence="1 2">
    <name type="scientific">Trema orientale</name>
    <name type="common">Charcoal tree</name>
    <name type="synonym">Celtis orientalis</name>
    <dbReference type="NCBI Taxonomy" id="63057"/>
    <lineage>
        <taxon>Eukaryota</taxon>
        <taxon>Viridiplantae</taxon>
        <taxon>Streptophyta</taxon>
        <taxon>Embryophyta</taxon>
        <taxon>Tracheophyta</taxon>
        <taxon>Spermatophyta</taxon>
        <taxon>Magnoliopsida</taxon>
        <taxon>eudicotyledons</taxon>
        <taxon>Gunneridae</taxon>
        <taxon>Pentapetalae</taxon>
        <taxon>rosids</taxon>
        <taxon>fabids</taxon>
        <taxon>Rosales</taxon>
        <taxon>Cannabaceae</taxon>
        <taxon>Trema</taxon>
    </lineage>
</organism>
<proteinExistence type="predicted"/>
<dbReference type="AlphaFoldDB" id="A0A2P5F190"/>
<reference evidence="2" key="1">
    <citation type="submission" date="2016-06" db="EMBL/GenBank/DDBJ databases">
        <title>Parallel loss of symbiosis genes in relatives of nitrogen-fixing non-legume Parasponia.</title>
        <authorList>
            <person name="Van Velzen R."/>
            <person name="Holmer R."/>
            <person name="Bu F."/>
            <person name="Rutten L."/>
            <person name="Van Zeijl A."/>
            <person name="Liu W."/>
            <person name="Santuari L."/>
            <person name="Cao Q."/>
            <person name="Sharma T."/>
            <person name="Shen D."/>
            <person name="Roswanjaya Y."/>
            <person name="Wardhani T."/>
            <person name="Kalhor M.S."/>
            <person name="Jansen J."/>
            <person name="Van den Hoogen J."/>
            <person name="Gungor B."/>
            <person name="Hartog M."/>
            <person name="Hontelez J."/>
            <person name="Verver J."/>
            <person name="Yang W.-C."/>
            <person name="Schijlen E."/>
            <person name="Repin R."/>
            <person name="Schilthuizen M."/>
            <person name="Schranz E."/>
            <person name="Heidstra R."/>
            <person name="Miyata K."/>
            <person name="Fedorova E."/>
            <person name="Kohlen W."/>
            <person name="Bisseling T."/>
            <person name="Smit S."/>
            <person name="Geurts R."/>
        </authorList>
    </citation>
    <scope>NUCLEOTIDE SEQUENCE [LARGE SCALE GENOMIC DNA]</scope>
    <source>
        <strain evidence="2">cv. RG33-2</strain>
    </source>
</reference>
<gene>
    <name evidence="1" type="ORF">TorRG33x02_125780</name>
</gene>
<accession>A0A2P5F190</accession>